<protein>
    <submittedName>
        <fullName evidence="1">Lactoylglutathione lyase</fullName>
    </submittedName>
</protein>
<dbReference type="KEGG" id="cace:CACET_c35650"/>
<dbReference type="PROSITE" id="PS51819">
    <property type="entry name" value="VOC"/>
    <property type="match status" value="1"/>
</dbReference>
<dbReference type="STRING" id="84022.CACET_c35650"/>
<dbReference type="RefSeq" id="WP_044826309.1">
    <property type="nucleotide sequence ID" value="NZ_CP009687.1"/>
</dbReference>
<dbReference type="PANTHER" id="PTHR36113:SF3">
    <property type="entry name" value="SLL5075 PROTEIN"/>
    <property type="match status" value="1"/>
</dbReference>
<evidence type="ECO:0000313" key="1">
    <source>
        <dbReference type="EMBL" id="AKL96996.1"/>
    </source>
</evidence>
<dbReference type="InterPro" id="IPR004360">
    <property type="entry name" value="Glyas_Fos-R_dOase_dom"/>
</dbReference>
<dbReference type="Pfam" id="PF00903">
    <property type="entry name" value="Glyoxalase"/>
    <property type="match status" value="1"/>
</dbReference>
<dbReference type="OrthoDB" id="2608626at2"/>
<gene>
    <name evidence="1" type="ORF">CACET_c35650</name>
</gene>
<dbReference type="InterPro" id="IPR029068">
    <property type="entry name" value="Glyas_Bleomycin-R_OHBP_Dase"/>
</dbReference>
<dbReference type="SUPFAM" id="SSF54593">
    <property type="entry name" value="Glyoxalase/Bleomycin resistance protein/Dihydroxybiphenyl dioxygenase"/>
    <property type="match status" value="1"/>
</dbReference>
<dbReference type="Gene3D" id="3.10.180.10">
    <property type="entry name" value="2,3-Dihydroxybiphenyl 1,2-Dioxygenase, domain 1"/>
    <property type="match status" value="1"/>
</dbReference>
<sequence length="138" mass="16201">MEKFLFSKIGYIYLPVKNIDKSVEWYESNLGMKVKIPKFKDDLDTYVVVLSIEYGIPLLLFETNDKNHGHFLRHGQSFQRFAINCRDIDYTHKTLKNKGVEVTDIIVRGEGQAKYFLFKDIDKNLIEAAWSIWDDDMA</sequence>
<dbReference type="Proteomes" id="UP000035704">
    <property type="component" value="Chromosome"/>
</dbReference>
<dbReference type="InterPro" id="IPR037523">
    <property type="entry name" value="VOC_core"/>
</dbReference>
<dbReference type="InterPro" id="IPR051332">
    <property type="entry name" value="Fosfomycin_Res_Enzymes"/>
</dbReference>
<dbReference type="AlphaFoldDB" id="A0A0D8I6D9"/>
<keyword evidence="1" id="KW-0456">Lyase</keyword>
<accession>A0A0D8I6D9</accession>
<proteinExistence type="predicted"/>
<dbReference type="EMBL" id="CP009687">
    <property type="protein sequence ID" value="AKL96996.1"/>
    <property type="molecule type" value="Genomic_DNA"/>
</dbReference>
<name>A0A0D8I6D9_9CLOT</name>
<keyword evidence="2" id="KW-1185">Reference proteome</keyword>
<evidence type="ECO:0000313" key="2">
    <source>
        <dbReference type="Proteomes" id="UP000035704"/>
    </source>
</evidence>
<dbReference type="GO" id="GO:0016829">
    <property type="term" value="F:lyase activity"/>
    <property type="evidence" value="ECO:0007669"/>
    <property type="project" value="UniProtKB-KW"/>
</dbReference>
<organism evidence="1 2">
    <name type="scientific">Clostridium aceticum</name>
    <dbReference type="NCBI Taxonomy" id="84022"/>
    <lineage>
        <taxon>Bacteria</taxon>
        <taxon>Bacillati</taxon>
        <taxon>Bacillota</taxon>
        <taxon>Clostridia</taxon>
        <taxon>Eubacteriales</taxon>
        <taxon>Clostridiaceae</taxon>
        <taxon>Clostridium</taxon>
    </lineage>
</organism>
<dbReference type="PATRIC" id="fig|84022.5.peg.2217"/>
<dbReference type="CDD" id="cd06587">
    <property type="entry name" value="VOC"/>
    <property type="match status" value="1"/>
</dbReference>
<reference evidence="1 2" key="1">
    <citation type="submission" date="2014-10" db="EMBL/GenBank/DDBJ databases">
        <title>Genome sequence of Clostridium aceticum DSM 1496.</title>
        <authorList>
            <person name="Poehlein A."/>
            <person name="Schiel-Bengelsdorf B."/>
            <person name="Gottschalk G."/>
            <person name="Duerre P."/>
            <person name="Daniel R."/>
        </authorList>
    </citation>
    <scope>NUCLEOTIDE SEQUENCE [LARGE SCALE GENOMIC DNA]</scope>
    <source>
        <strain evidence="1 2">DSM 1496</strain>
    </source>
</reference>
<dbReference type="PANTHER" id="PTHR36113">
    <property type="entry name" value="LYASE, PUTATIVE-RELATED-RELATED"/>
    <property type="match status" value="1"/>
</dbReference>